<dbReference type="Proteomes" id="UP000289794">
    <property type="component" value="Chromosome"/>
</dbReference>
<proteinExistence type="predicted"/>
<dbReference type="InterPro" id="IPR041965">
    <property type="entry name" value="TTRAP_sf"/>
</dbReference>
<accession>A0A4P6LRT5</accession>
<dbReference type="Pfam" id="PF14203">
    <property type="entry name" value="TTRAP"/>
    <property type="match status" value="1"/>
</dbReference>
<dbReference type="AlphaFoldDB" id="A0A4P6LRT5"/>
<dbReference type="EMBL" id="CP035945">
    <property type="protein sequence ID" value="QBE94626.1"/>
    <property type="molecule type" value="Genomic_DNA"/>
</dbReference>
<evidence type="ECO:0000313" key="1">
    <source>
        <dbReference type="EMBL" id="QBE94626.1"/>
    </source>
</evidence>
<evidence type="ECO:0000313" key="2">
    <source>
        <dbReference type="Proteomes" id="UP000289794"/>
    </source>
</evidence>
<dbReference type="InterPro" id="IPR025468">
    <property type="entry name" value="TTRAP"/>
</dbReference>
<gene>
    <name evidence="1" type="ORF">PMF13cell1_00119</name>
</gene>
<protein>
    <recommendedName>
        <fullName evidence="3">Tranposon-transfer assisting protein</fullName>
    </recommendedName>
</protein>
<reference evidence="1 2" key="1">
    <citation type="submission" date="2019-01" db="EMBL/GenBank/DDBJ databases">
        <title>PMF-metabolizing Aryl O-demethylase.</title>
        <authorList>
            <person name="Kim M."/>
        </authorList>
    </citation>
    <scope>NUCLEOTIDE SEQUENCE [LARGE SCALE GENOMIC DNA]</scope>
    <source>
        <strain evidence="1 2">PMF1</strain>
    </source>
</reference>
<dbReference type="Gene3D" id="1.10.10.1850">
    <property type="entry name" value="Sporulation protein-like"/>
    <property type="match status" value="1"/>
</dbReference>
<dbReference type="KEGG" id="bpro:PMF13cell1_00119"/>
<evidence type="ECO:0008006" key="3">
    <source>
        <dbReference type="Google" id="ProtNLM"/>
    </source>
</evidence>
<sequence length="78" mass="8962">MIVNNVEMLNLMCIFNHSGRKVLAEDISASLPYIDDQDMAELMKQTILLLEEMSEEDFAELVFVPAEEEDEPDWEGLI</sequence>
<organism evidence="1 2">
    <name type="scientific">Blautia producta</name>
    <dbReference type="NCBI Taxonomy" id="33035"/>
    <lineage>
        <taxon>Bacteria</taxon>
        <taxon>Bacillati</taxon>
        <taxon>Bacillota</taxon>
        <taxon>Clostridia</taxon>
        <taxon>Lachnospirales</taxon>
        <taxon>Lachnospiraceae</taxon>
        <taxon>Blautia</taxon>
    </lineage>
</organism>
<name>A0A4P6LRT5_9FIRM</name>